<evidence type="ECO:0000313" key="1">
    <source>
        <dbReference type="EMBL" id="KKK94960.1"/>
    </source>
</evidence>
<accession>A0A0F9A9V3</accession>
<dbReference type="InterPro" id="IPR006549">
    <property type="entry name" value="HAD-SF_hydro_IIIA"/>
</dbReference>
<dbReference type="AlphaFoldDB" id="A0A0F9A9V3"/>
<name>A0A0F9A9V3_9ZZZZ</name>
<protein>
    <recommendedName>
        <fullName evidence="2">YqeG family HAD IIIA-type phosphatase</fullName>
    </recommendedName>
</protein>
<dbReference type="PANTHER" id="PTHR19288:SF25">
    <property type="entry name" value="PHOSPHATIDYLGLYCEROPHOSPHATASE GEP4, MITOCHONDRIAL"/>
    <property type="match status" value="1"/>
</dbReference>
<feature type="non-terminal residue" evidence="1">
    <location>
        <position position="128"/>
    </location>
</feature>
<dbReference type="SUPFAM" id="SSF56784">
    <property type="entry name" value="HAD-like"/>
    <property type="match status" value="1"/>
</dbReference>
<reference evidence="1" key="1">
    <citation type="journal article" date="2015" name="Nature">
        <title>Complex archaea that bridge the gap between prokaryotes and eukaryotes.</title>
        <authorList>
            <person name="Spang A."/>
            <person name="Saw J.H."/>
            <person name="Jorgensen S.L."/>
            <person name="Zaremba-Niedzwiedzka K."/>
            <person name="Martijn J."/>
            <person name="Lind A.E."/>
            <person name="van Eijk R."/>
            <person name="Schleper C."/>
            <person name="Guy L."/>
            <person name="Ettema T.J."/>
        </authorList>
    </citation>
    <scope>NUCLEOTIDE SEQUENCE</scope>
</reference>
<dbReference type="GO" id="GO:0008962">
    <property type="term" value="F:phosphatidylglycerophosphatase activity"/>
    <property type="evidence" value="ECO:0007669"/>
    <property type="project" value="InterPro"/>
</dbReference>
<dbReference type="InterPro" id="IPR010021">
    <property type="entry name" value="PGPP1/Gep4"/>
</dbReference>
<dbReference type="NCBIfam" id="TIGR01668">
    <property type="entry name" value="YqeG_hyp_ppase"/>
    <property type="match status" value="1"/>
</dbReference>
<proteinExistence type="predicted"/>
<dbReference type="Pfam" id="PF00702">
    <property type="entry name" value="Hydrolase"/>
    <property type="match status" value="1"/>
</dbReference>
<dbReference type="GO" id="GO:0005737">
    <property type="term" value="C:cytoplasm"/>
    <property type="evidence" value="ECO:0007669"/>
    <property type="project" value="TreeGrafter"/>
</dbReference>
<dbReference type="InterPro" id="IPR036412">
    <property type="entry name" value="HAD-like_sf"/>
</dbReference>
<dbReference type="EMBL" id="LAZR01047121">
    <property type="protein sequence ID" value="KKK94960.1"/>
    <property type="molecule type" value="Genomic_DNA"/>
</dbReference>
<comment type="caution">
    <text evidence="1">The sequence shown here is derived from an EMBL/GenBank/DDBJ whole genome shotgun (WGS) entry which is preliminary data.</text>
</comment>
<dbReference type="Gene3D" id="3.40.50.1000">
    <property type="entry name" value="HAD superfamily/HAD-like"/>
    <property type="match status" value="1"/>
</dbReference>
<dbReference type="NCBIfam" id="TIGR01662">
    <property type="entry name" value="HAD-SF-IIIA"/>
    <property type="match status" value="1"/>
</dbReference>
<sequence>MISSLRPDFFADSIYEIDNKWLERNKIRALIVDVDNTILSRDAVAPHAKLLEWVVNLRKSGIKLIVVSNNWTARVRKIAEELGLPLLAPAGKPLGFVFRRAIEMLGSDRSETAIIGDQLFTDVLGGRR</sequence>
<dbReference type="PANTHER" id="PTHR19288">
    <property type="entry name" value="4-NITROPHENYLPHOSPHATASE-RELATED"/>
    <property type="match status" value="1"/>
</dbReference>
<evidence type="ECO:0008006" key="2">
    <source>
        <dbReference type="Google" id="ProtNLM"/>
    </source>
</evidence>
<organism evidence="1">
    <name type="scientific">marine sediment metagenome</name>
    <dbReference type="NCBI Taxonomy" id="412755"/>
    <lineage>
        <taxon>unclassified sequences</taxon>
        <taxon>metagenomes</taxon>
        <taxon>ecological metagenomes</taxon>
    </lineage>
</organism>
<dbReference type="InterPro" id="IPR023214">
    <property type="entry name" value="HAD_sf"/>
</dbReference>
<gene>
    <name evidence="1" type="ORF">LCGC14_2677590</name>
</gene>